<proteinExistence type="predicted"/>
<feature type="chain" id="PRO_5042870633" evidence="1">
    <location>
        <begin position="21"/>
        <end position="144"/>
    </location>
</feature>
<evidence type="ECO:0000256" key="1">
    <source>
        <dbReference type="SAM" id="SignalP"/>
    </source>
</evidence>
<name>A0AAP0B999_9ASPA</name>
<protein>
    <submittedName>
        <fullName evidence="2">Uncharacterized protein</fullName>
    </submittedName>
</protein>
<comment type="caution">
    <text evidence="2">The sequence shown here is derived from an EMBL/GenBank/DDBJ whole genome shotgun (WGS) entry which is preliminary data.</text>
</comment>
<dbReference type="EMBL" id="JBBWWQ010000013">
    <property type="protein sequence ID" value="KAK8933984.1"/>
    <property type="molecule type" value="Genomic_DNA"/>
</dbReference>
<dbReference type="AlphaFoldDB" id="A0AAP0B999"/>
<keyword evidence="3" id="KW-1185">Reference proteome</keyword>
<dbReference type="Proteomes" id="UP001418222">
    <property type="component" value="Unassembled WGS sequence"/>
</dbReference>
<gene>
    <name evidence="2" type="ORF">KSP39_PZI015798</name>
</gene>
<reference evidence="2 3" key="1">
    <citation type="journal article" date="2022" name="Nat. Plants">
        <title>Genomes of leafy and leafless Platanthera orchids illuminate the evolution of mycoheterotrophy.</title>
        <authorList>
            <person name="Li M.H."/>
            <person name="Liu K.W."/>
            <person name="Li Z."/>
            <person name="Lu H.C."/>
            <person name="Ye Q.L."/>
            <person name="Zhang D."/>
            <person name="Wang J.Y."/>
            <person name="Li Y.F."/>
            <person name="Zhong Z.M."/>
            <person name="Liu X."/>
            <person name="Yu X."/>
            <person name="Liu D.K."/>
            <person name="Tu X.D."/>
            <person name="Liu B."/>
            <person name="Hao Y."/>
            <person name="Liao X.Y."/>
            <person name="Jiang Y.T."/>
            <person name="Sun W.H."/>
            <person name="Chen J."/>
            <person name="Chen Y.Q."/>
            <person name="Ai Y."/>
            <person name="Zhai J.W."/>
            <person name="Wu S.S."/>
            <person name="Zhou Z."/>
            <person name="Hsiao Y.Y."/>
            <person name="Wu W.L."/>
            <person name="Chen Y.Y."/>
            <person name="Lin Y.F."/>
            <person name="Hsu J.L."/>
            <person name="Li C.Y."/>
            <person name="Wang Z.W."/>
            <person name="Zhao X."/>
            <person name="Zhong W.Y."/>
            <person name="Ma X.K."/>
            <person name="Ma L."/>
            <person name="Huang J."/>
            <person name="Chen G.Z."/>
            <person name="Huang M.Z."/>
            <person name="Huang L."/>
            <person name="Peng D.H."/>
            <person name="Luo Y.B."/>
            <person name="Zou S.Q."/>
            <person name="Chen S.P."/>
            <person name="Lan S."/>
            <person name="Tsai W.C."/>
            <person name="Van de Peer Y."/>
            <person name="Liu Z.J."/>
        </authorList>
    </citation>
    <scope>NUCLEOTIDE SEQUENCE [LARGE SCALE GENOMIC DNA]</scope>
    <source>
        <strain evidence="2">Lor287</strain>
    </source>
</reference>
<accession>A0AAP0B999</accession>
<feature type="signal peptide" evidence="1">
    <location>
        <begin position="1"/>
        <end position="20"/>
    </location>
</feature>
<sequence length="144" mass="15835">MEFLGVAVTLLLLISGGVVGLTSKSLKWTHINNPNFNREARMAGLAAMRSHNGVLLPGEVALTFCWVKEAKVKQYDNAVDEYILTIAVRAAAGTEGDERVAFANVMVLREFPDKAVRLKAFLYKPNVKPGKVPWNQPPPLDLCN</sequence>
<evidence type="ECO:0000313" key="3">
    <source>
        <dbReference type="Proteomes" id="UP001418222"/>
    </source>
</evidence>
<keyword evidence="1" id="KW-0732">Signal</keyword>
<evidence type="ECO:0000313" key="2">
    <source>
        <dbReference type="EMBL" id="KAK8933984.1"/>
    </source>
</evidence>
<organism evidence="2 3">
    <name type="scientific">Platanthera zijinensis</name>
    <dbReference type="NCBI Taxonomy" id="2320716"/>
    <lineage>
        <taxon>Eukaryota</taxon>
        <taxon>Viridiplantae</taxon>
        <taxon>Streptophyta</taxon>
        <taxon>Embryophyta</taxon>
        <taxon>Tracheophyta</taxon>
        <taxon>Spermatophyta</taxon>
        <taxon>Magnoliopsida</taxon>
        <taxon>Liliopsida</taxon>
        <taxon>Asparagales</taxon>
        <taxon>Orchidaceae</taxon>
        <taxon>Orchidoideae</taxon>
        <taxon>Orchideae</taxon>
        <taxon>Orchidinae</taxon>
        <taxon>Platanthera</taxon>
    </lineage>
</organism>